<dbReference type="EnsemblPlants" id="ONIVA08G01540.1">
    <property type="protein sequence ID" value="ONIVA08G01540.1"/>
    <property type="gene ID" value="ONIVA08G01540"/>
</dbReference>
<keyword evidence="1" id="KW-0472">Membrane</keyword>
<dbReference type="Proteomes" id="UP000006591">
    <property type="component" value="Chromosome 8"/>
</dbReference>
<proteinExistence type="predicted"/>
<dbReference type="Gramene" id="ONIVA08G01540.1">
    <property type="protein sequence ID" value="ONIVA08G01540.1"/>
    <property type="gene ID" value="ONIVA08G01540"/>
</dbReference>
<dbReference type="AlphaFoldDB" id="A0A0E0I6S1"/>
<feature type="transmembrane region" description="Helical" evidence="1">
    <location>
        <begin position="129"/>
        <end position="147"/>
    </location>
</feature>
<accession>A0A0E0I6S1</accession>
<protein>
    <submittedName>
        <fullName evidence="2">Uncharacterized protein</fullName>
    </submittedName>
</protein>
<feature type="transmembrane region" description="Helical" evidence="1">
    <location>
        <begin position="101"/>
        <end position="120"/>
    </location>
</feature>
<organism evidence="2">
    <name type="scientific">Oryza nivara</name>
    <name type="common">Indian wild rice</name>
    <name type="synonym">Oryza sativa f. spontanea</name>
    <dbReference type="NCBI Taxonomy" id="4536"/>
    <lineage>
        <taxon>Eukaryota</taxon>
        <taxon>Viridiplantae</taxon>
        <taxon>Streptophyta</taxon>
        <taxon>Embryophyta</taxon>
        <taxon>Tracheophyta</taxon>
        <taxon>Spermatophyta</taxon>
        <taxon>Magnoliopsida</taxon>
        <taxon>Liliopsida</taxon>
        <taxon>Poales</taxon>
        <taxon>Poaceae</taxon>
        <taxon>BOP clade</taxon>
        <taxon>Oryzoideae</taxon>
        <taxon>Oryzeae</taxon>
        <taxon>Oryzinae</taxon>
        <taxon>Oryza</taxon>
    </lineage>
</organism>
<evidence type="ECO:0000256" key="1">
    <source>
        <dbReference type="SAM" id="Phobius"/>
    </source>
</evidence>
<reference evidence="2" key="2">
    <citation type="submission" date="2018-04" db="EMBL/GenBank/DDBJ databases">
        <title>OnivRS2 (Oryza nivara Reference Sequence Version 2).</title>
        <authorList>
            <person name="Zhang J."/>
            <person name="Kudrna D."/>
            <person name="Lee S."/>
            <person name="Talag J."/>
            <person name="Rajasekar S."/>
            <person name="Welchert J."/>
            <person name="Hsing Y.-I."/>
            <person name="Wing R.A."/>
        </authorList>
    </citation>
    <scope>NUCLEOTIDE SEQUENCE [LARGE SCALE GENOMIC DNA]</scope>
    <source>
        <strain evidence="2">SL10</strain>
    </source>
</reference>
<sequence length="162" mass="18585">MDPAALHLNLKPHHHPICSEAQCNRISRATTHWNEMSQPIQGAKWRILLCMPERQAKVCQLITCQKFRHCCPLHEDFKVRLSNSIIIAAHMSPYIHCHDSIHMGIILLLLYYYTFILMGYQTAKSLAKCVYFTLSVFLSSTMSYLQIATSPEGTKPIHTCQL</sequence>
<keyword evidence="1" id="KW-1133">Transmembrane helix</keyword>
<keyword evidence="3" id="KW-1185">Reference proteome</keyword>
<evidence type="ECO:0000313" key="2">
    <source>
        <dbReference type="EnsemblPlants" id="ONIVA08G01540.1"/>
    </source>
</evidence>
<keyword evidence="1" id="KW-0812">Transmembrane</keyword>
<dbReference type="HOGENOM" id="CLU_1638093_0_0_1"/>
<evidence type="ECO:0000313" key="3">
    <source>
        <dbReference type="Proteomes" id="UP000006591"/>
    </source>
</evidence>
<reference evidence="2" key="1">
    <citation type="submission" date="2015-04" db="UniProtKB">
        <authorList>
            <consortium name="EnsemblPlants"/>
        </authorList>
    </citation>
    <scope>IDENTIFICATION</scope>
    <source>
        <strain evidence="2">SL10</strain>
    </source>
</reference>
<name>A0A0E0I6S1_ORYNI</name>